<evidence type="ECO:0000256" key="6">
    <source>
        <dbReference type="SAM" id="MobiDB-lite"/>
    </source>
</evidence>
<feature type="transmembrane region" description="Helical" evidence="4">
    <location>
        <begin position="226"/>
        <end position="244"/>
    </location>
</feature>
<protein>
    <recommendedName>
        <fullName evidence="4">Polyamine aminopropyltransferase</fullName>
    </recommendedName>
    <alternativeName>
        <fullName evidence="4">Putrescine aminopropyltransferase</fullName>
        <shortName evidence="4">PAPT</shortName>
    </alternativeName>
    <alternativeName>
        <fullName evidence="4">Spermidine synthase</fullName>
        <shortName evidence="4">SPDS</shortName>
        <shortName evidence="4">SPDSY</shortName>
        <ecNumber evidence="4">2.5.1.16</ecNumber>
    </alternativeName>
</protein>
<feature type="domain" description="PABS" evidence="7">
    <location>
        <begin position="309"/>
        <end position="561"/>
    </location>
</feature>
<evidence type="ECO:0000256" key="2">
    <source>
        <dbReference type="ARBA" id="ARBA00022679"/>
    </source>
</evidence>
<dbReference type="GO" id="GO:0005886">
    <property type="term" value="C:plasma membrane"/>
    <property type="evidence" value="ECO:0007669"/>
    <property type="project" value="UniProtKB-SubCell"/>
</dbReference>
<comment type="subcellular location">
    <subcellularLocation>
        <location evidence="4">Cell membrane</location>
        <topology evidence="4">Multi-pass membrane protein</topology>
    </subcellularLocation>
</comment>
<comment type="catalytic activity">
    <reaction evidence="4">
        <text>S-adenosyl 3-(methylsulfanyl)propylamine + putrescine = S-methyl-5'-thioadenosine + spermidine + H(+)</text>
        <dbReference type="Rhea" id="RHEA:12721"/>
        <dbReference type="ChEBI" id="CHEBI:15378"/>
        <dbReference type="ChEBI" id="CHEBI:17509"/>
        <dbReference type="ChEBI" id="CHEBI:57443"/>
        <dbReference type="ChEBI" id="CHEBI:57834"/>
        <dbReference type="ChEBI" id="CHEBI:326268"/>
        <dbReference type="EC" id="2.5.1.16"/>
    </reaction>
</comment>
<feature type="transmembrane region" description="Helical" evidence="4">
    <location>
        <begin position="284"/>
        <end position="303"/>
    </location>
</feature>
<feature type="binding site" evidence="4">
    <location>
        <position position="423"/>
    </location>
    <ligand>
        <name>S-methyl-5'-thioadenosine</name>
        <dbReference type="ChEBI" id="CHEBI:17509"/>
    </ligand>
</feature>
<feature type="transmembrane region" description="Helical" evidence="4">
    <location>
        <begin position="250"/>
        <end position="272"/>
    </location>
</feature>
<keyword evidence="9" id="KW-1185">Reference proteome</keyword>
<keyword evidence="4" id="KW-0812">Transmembrane</keyword>
<evidence type="ECO:0000256" key="1">
    <source>
        <dbReference type="ARBA" id="ARBA00007867"/>
    </source>
</evidence>
<comment type="similarity">
    <text evidence="1 4">Belongs to the spermidine/spermine synthase family.</text>
</comment>
<feature type="region of interest" description="Disordered" evidence="6">
    <location>
        <begin position="1"/>
        <end position="46"/>
    </location>
</feature>
<evidence type="ECO:0000259" key="7">
    <source>
        <dbReference type="PROSITE" id="PS51006"/>
    </source>
</evidence>
<dbReference type="EC" id="2.5.1.16" evidence="4"/>
<dbReference type="EMBL" id="NXNI01000001">
    <property type="protein sequence ID" value="PCR92277.1"/>
    <property type="molecule type" value="Genomic_DNA"/>
</dbReference>
<feature type="binding site" evidence="4">
    <location>
        <begin position="457"/>
        <end position="458"/>
    </location>
    <ligand>
        <name>S-methyl-5'-thioadenosine</name>
        <dbReference type="ChEBI" id="CHEBI:17509"/>
    </ligand>
</feature>
<dbReference type="SUPFAM" id="SSF53335">
    <property type="entry name" value="S-adenosyl-L-methionine-dependent methyltransferases"/>
    <property type="match status" value="1"/>
</dbReference>
<comment type="caution">
    <text evidence="8">The sequence shown here is derived from an EMBL/GenBank/DDBJ whole genome shotgun (WGS) entry which is preliminary data.</text>
</comment>
<dbReference type="PANTHER" id="PTHR43317">
    <property type="entry name" value="THERMOSPERMINE SYNTHASE ACAULIS5"/>
    <property type="match status" value="1"/>
</dbReference>
<dbReference type="PANTHER" id="PTHR43317:SF1">
    <property type="entry name" value="THERMOSPERMINE SYNTHASE ACAULIS5"/>
    <property type="match status" value="1"/>
</dbReference>
<keyword evidence="4" id="KW-1003">Cell membrane</keyword>
<dbReference type="Pfam" id="PF01564">
    <property type="entry name" value="Spermine_synth"/>
    <property type="match status" value="1"/>
</dbReference>
<evidence type="ECO:0000256" key="4">
    <source>
        <dbReference type="HAMAP-Rule" id="MF_00198"/>
    </source>
</evidence>
<keyword evidence="4" id="KW-1133">Transmembrane helix</keyword>
<comment type="function">
    <text evidence="4">Catalyzes the irreversible transfer of a propylamine group from the amino donor S-adenosylmethioninamine (decarboxy-AdoMet) to putrescine (1,4-diaminobutane) to yield spermidine.</text>
</comment>
<feature type="active site" description="Proton acceptor" evidence="4 5">
    <location>
        <position position="475"/>
    </location>
</feature>
<gene>
    <name evidence="4" type="primary">speE</name>
    <name evidence="8" type="ORF">CP557_18115</name>
</gene>
<feature type="compositionally biased region" description="Low complexity" evidence="6">
    <location>
        <begin position="1"/>
        <end position="20"/>
    </location>
</feature>
<feature type="transmembrane region" description="Helical" evidence="4">
    <location>
        <begin position="87"/>
        <end position="111"/>
    </location>
</feature>
<evidence type="ECO:0000313" key="9">
    <source>
        <dbReference type="Proteomes" id="UP000219689"/>
    </source>
</evidence>
<dbReference type="Proteomes" id="UP000219689">
    <property type="component" value="Unassembled WGS sequence"/>
</dbReference>
<feature type="transmembrane region" description="Helical" evidence="4">
    <location>
        <begin position="154"/>
        <end position="176"/>
    </location>
</feature>
<dbReference type="OrthoDB" id="10538at2157"/>
<sequence length="613" mass="67447">MAEDGTTNGTETSGSESTDGAGSGRSDSVQPEPSARARGRPEGGVSSRHFVTDRRVALSVTFVVAFCSIAYELVYSELLTVFFGGTVLRYSITIGLYMFSLGIGSVLSAQLGEPESNFFRTEVYLAIAGPAGALAIVAINSLPPIDVPGAGPTILVLSHVPILVVGVLSGFEVPLLTDLVENREETVFASLGRLYPRRIVRGILGAFFTIDEPDDRSFSEVLGVDYLGSLAGTVVYALVLYPRYGLVVSVFALGLLNALAALGFAAWTFSNAARTLSRPTVGQWRAVVLVGVLLTGTYGGLVAHPNAVDRAVTTTYLERTIEREYPPGVSDVETRSYDTTPYQTVLTYERDVQGHTGTETCLHLDRAIQFCDRWVDSYHSGLVDIPMTTFDDPSSVDVLLIGGGDYIAVDHLRQYDVSVDQVDIDGEFLEMAREREFFRQYNDDAYEYDRLNTTTQDAFTYLQESDETYDLVLLDVPGVRSDETMSLYSTEFYTLLREHLSDDGLVVSWVYTSGDHPTHSKVYANTVRAAGFDQYLPYYVYDDLDGDGGLEPGERFYVLSDGPTPTPDLERAESDYVHANAETFGEWQWRSLPEYRGVEPNSVLHPNYDIIVD</sequence>
<keyword evidence="2 4" id="KW-0808">Transferase</keyword>
<dbReference type="GO" id="GO:0004766">
    <property type="term" value="F:spermidine synthase activity"/>
    <property type="evidence" value="ECO:0007669"/>
    <property type="project" value="UniProtKB-UniRule"/>
</dbReference>
<dbReference type="PROSITE" id="PS51006">
    <property type="entry name" value="PABS_2"/>
    <property type="match status" value="1"/>
</dbReference>
<dbReference type="GO" id="GO:0010487">
    <property type="term" value="F:thermospermine synthase activity"/>
    <property type="evidence" value="ECO:0007669"/>
    <property type="project" value="UniProtKB-ARBA"/>
</dbReference>
<comment type="caution">
    <text evidence="4">Lacks conserved residue(s) required for the propagation of feature annotation.</text>
</comment>
<name>A0A2A5QZM1_9EURY</name>
<dbReference type="InterPro" id="IPR029063">
    <property type="entry name" value="SAM-dependent_MTases_sf"/>
</dbReference>
<evidence type="ECO:0000256" key="3">
    <source>
        <dbReference type="ARBA" id="ARBA00023115"/>
    </source>
</evidence>
<dbReference type="RefSeq" id="WP_097381203.1">
    <property type="nucleotide sequence ID" value="NZ_NXNI01000001.1"/>
</dbReference>
<dbReference type="HAMAP" id="MF_00198">
    <property type="entry name" value="Spermidine_synth"/>
    <property type="match status" value="1"/>
</dbReference>
<dbReference type="AlphaFoldDB" id="A0A2A5QZM1"/>
<organism evidence="8 9">
    <name type="scientific">Natrinema ejinorense</name>
    <dbReference type="NCBI Taxonomy" id="373386"/>
    <lineage>
        <taxon>Archaea</taxon>
        <taxon>Methanobacteriati</taxon>
        <taxon>Methanobacteriota</taxon>
        <taxon>Stenosarchaea group</taxon>
        <taxon>Halobacteria</taxon>
        <taxon>Halobacteriales</taxon>
        <taxon>Natrialbaceae</taxon>
        <taxon>Natrinema</taxon>
    </lineage>
</organism>
<feature type="binding site" evidence="4">
    <location>
        <position position="343"/>
    </location>
    <ligand>
        <name>S-methyl-5'-thioadenosine</name>
        <dbReference type="ChEBI" id="CHEBI:17509"/>
    </ligand>
</feature>
<dbReference type="InterPro" id="IPR001045">
    <property type="entry name" value="Spermi_synthase"/>
</dbReference>
<dbReference type="UniPathway" id="UPA00248">
    <property type="reaction ID" value="UER00314"/>
</dbReference>
<evidence type="ECO:0000313" key="8">
    <source>
        <dbReference type="EMBL" id="PCR92277.1"/>
    </source>
</evidence>
<feature type="transmembrane region" description="Helical" evidence="4">
    <location>
        <begin position="56"/>
        <end position="75"/>
    </location>
</feature>
<dbReference type="CDD" id="cd02440">
    <property type="entry name" value="AdoMet_MTases"/>
    <property type="match status" value="1"/>
</dbReference>
<keyword evidence="4" id="KW-0472">Membrane</keyword>
<dbReference type="Gene3D" id="3.40.50.150">
    <property type="entry name" value="Vaccinia Virus protein VP39"/>
    <property type="match status" value="1"/>
</dbReference>
<accession>A0A2A5QZM1</accession>
<feature type="transmembrane region" description="Helical" evidence="4">
    <location>
        <begin position="123"/>
        <end position="142"/>
    </location>
</feature>
<keyword evidence="4" id="KW-0745">Spermidine biosynthesis</keyword>
<comment type="pathway">
    <text evidence="4">Amine and polyamine biosynthesis; spermidine biosynthesis; spermidine from putrescine: step 1/1.</text>
</comment>
<reference evidence="8 9" key="1">
    <citation type="submission" date="2017-09" db="EMBL/GenBank/DDBJ databases">
        <title>Genome sequences of Natrinema ejinorence JCM 13890T.</title>
        <authorList>
            <person name="Roh S.W."/>
            <person name="Kim Y.B."/>
            <person name="Kim J.Y."/>
        </authorList>
    </citation>
    <scope>NUCLEOTIDE SEQUENCE [LARGE SCALE GENOMIC DNA]</scope>
    <source>
        <strain evidence="8 9">JCM 13890</strain>
    </source>
</reference>
<evidence type="ECO:0000256" key="5">
    <source>
        <dbReference type="PROSITE-ProRule" id="PRU00354"/>
    </source>
</evidence>
<keyword evidence="3 4" id="KW-0620">Polyamine biosynthesis</keyword>
<dbReference type="InterPro" id="IPR030374">
    <property type="entry name" value="PABS"/>
</dbReference>
<proteinExistence type="inferred from homology"/>
<feature type="binding site" evidence="4">
    <location>
        <position position="379"/>
    </location>
    <ligand>
        <name>spermidine</name>
        <dbReference type="ChEBI" id="CHEBI:57834"/>
    </ligand>
</feature>
<feature type="binding site" evidence="4">
    <location>
        <position position="405"/>
    </location>
    <ligand>
        <name>spermidine</name>
        <dbReference type="ChEBI" id="CHEBI:57834"/>
    </ligand>
</feature>
<comment type="subunit">
    <text evidence="4">Homodimer or homotetramer.</text>
</comment>
<dbReference type="GO" id="GO:0008295">
    <property type="term" value="P:spermidine biosynthetic process"/>
    <property type="evidence" value="ECO:0007669"/>
    <property type="project" value="UniProtKB-UniRule"/>
</dbReference>